<reference evidence="3" key="1">
    <citation type="submission" date="2020-01" db="EMBL/GenBank/DDBJ databases">
        <authorList>
            <person name="Meier V. D."/>
            <person name="Meier V D."/>
        </authorList>
    </citation>
    <scope>NUCLEOTIDE SEQUENCE</scope>
    <source>
        <strain evidence="3">HLG_WM_MAG_09</strain>
    </source>
</reference>
<protein>
    <submittedName>
        <fullName evidence="3">Methionyl-tRNA formyltransferase</fullName>
    </submittedName>
</protein>
<dbReference type="SUPFAM" id="SSF53328">
    <property type="entry name" value="Formyltransferase"/>
    <property type="match status" value="1"/>
</dbReference>
<gene>
    <name evidence="3" type="ORF">HELGO_WM30468</name>
</gene>
<dbReference type="InterPro" id="IPR011034">
    <property type="entry name" value="Formyl_transferase-like_C_sf"/>
</dbReference>
<accession>A0A6S6SG85</accession>
<dbReference type="Gene3D" id="3.40.50.12230">
    <property type="match status" value="1"/>
</dbReference>
<organism evidence="3">
    <name type="scientific">uncultured Thiotrichaceae bacterium</name>
    <dbReference type="NCBI Taxonomy" id="298394"/>
    <lineage>
        <taxon>Bacteria</taxon>
        <taxon>Pseudomonadati</taxon>
        <taxon>Pseudomonadota</taxon>
        <taxon>Gammaproteobacteria</taxon>
        <taxon>Thiotrichales</taxon>
        <taxon>Thiotrichaceae</taxon>
        <taxon>environmental samples</taxon>
    </lineage>
</organism>
<feature type="domain" description="Formyl transferase N-terminal" evidence="1">
    <location>
        <begin position="74"/>
        <end position="159"/>
    </location>
</feature>
<evidence type="ECO:0000259" key="1">
    <source>
        <dbReference type="Pfam" id="PF00551"/>
    </source>
</evidence>
<name>A0A6S6SG85_9GAMM</name>
<evidence type="ECO:0000313" key="3">
    <source>
        <dbReference type="EMBL" id="CAA6805178.1"/>
    </source>
</evidence>
<dbReference type="InterPro" id="IPR005793">
    <property type="entry name" value="Formyl_trans_C"/>
</dbReference>
<dbReference type="Pfam" id="PF00551">
    <property type="entry name" value="Formyl_trans_N"/>
    <property type="match status" value="1"/>
</dbReference>
<dbReference type="EMBL" id="CACVAT010000079">
    <property type="protein sequence ID" value="CAA6805178.1"/>
    <property type="molecule type" value="Genomic_DNA"/>
</dbReference>
<dbReference type="Pfam" id="PF02911">
    <property type="entry name" value="Formyl_trans_C"/>
    <property type="match status" value="1"/>
</dbReference>
<feature type="domain" description="Formyl transferase C-terminal" evidence="2">
    <location>
        <begin position="205"/>
        <end position="282"/>
    </location>
</feature>
<dbReference type="InterPro" id="IPR002376">
    <property type="entry name" value="Formyl_transf_N"/>
</dbReference>
<dbReference type="PANTHER" id="PTHR11138">
    <property type="entry name" value="METHIONYL-TRNA FORMYLTRANSFERASE"/>
    <property type="match status" value="1"/>
</dbReference>
<dbReference type="AlphaFoldDB" id="A0A6S6SG85"/>
<evidence type="ECO:0000259" key="2">
    <source>
        <dbReference type="Pfam" id="PF02911"/>
    </source>
</evidence>
<dbReference type="SUPFAM" id="SSF50486">
    <property type="entry name" value="FMT C-terminal domain-like"/>
    <property type="match status" value="1"/>
</dbReference>
<dbReference type="PANTHER" id="PTHR11138:SF5">
    <property type="entry name" value="METHIONYL-TRNA FORMYLTRANSFERASE, MITOCHONDRIAL"/>
    <property type="match status" value="1"/>
</dbReference>
<dbReference type="GO" id="GO:0004479">
    <property type="term" value="F:methionyl-tRNA formyltransferase activity"/>
    <property type="evidence" value="ECO:0007669"/>
    <property type="project" value="TreeGrafter"/>
</dbReference>
<dbReference type="InterPro" id="IPR036477">
    <property type="entry name" value="Formyl_transf_N_sf"/>
</dbReference>
<sequence length="297" mass="32741">MEHRKLRVITFNYLPSCYHFASEWIHNNNHEHVLLVTTPGPLSRPTPSYMKVVKDAPRVKDILVTTRLAQVAEPLIRALKPDLILSFSFPYRIPPEICAIPTFGAVNVHPSVLPAYRGPNPMRQFYDGASVFGSSTHWIAPDYDTGNVLSTQSANLPAMVTQNVVPQWADMIRHTISDGLARAIDGDPGIPQDNNQAIYAAAYSEEEKWLNFNEPTHIIQRKVFGLDVCGGMARAEINGTKFRVSQAEPVSGCNGKAGTILDKTNHKLVVGTGDGAVRLQTHPLTSRCPTPLEQLQG</sequence>
<proteinExistence type="predicted"/>
<keyword evidence="3" id="KW-0808">Transferase</keyword>